<dbReference type="NCBIfam" id="TIGR04519">
    <property type="entry name" value="MoCo_extend_TAT"/>
    <property type="match status" value="1"/>
</dbReference>
<proteinExistence type="predicted"/>
<keyword evidence="2" id="KW-1185">Reference proteome</keyword>
<dbReference type="EMBL" id="LABZ01000166">
    <property type="protein sequence ID" value="KMO35320.1"/>
    <property type="molecule type" value="Genomic_DNA"/>
</dbReference>
<evidence type="ECO:0000313" key="2">
    <source>
        <dbReference type="Proteomes" id="UP000036449"/>
    </source>
</evidence>
<feature type="non-terminal residue" evidence="1">
    <location>
        <position position="351"/>
    </location>
</feature>
<name>A0A0J6SJ60_9HYPH</name>
<sequence length="351" mass="37003">MRGLSVMSGDIASLRARLAGGDGPAFWRSLDAVADSPEFRAFLDTEYPAAARLAAAPDRRGFLKLMAASFAMSGLSACGQPDGRAQEVPYVRQPERIVPGAPLAYASAALIDGFANGITVTTRNGRPLKIEGNAEHPWSRGGTDVFGQASVLGLYDPFRLQTPQALGRPSSWQAFRAAMTGRFAALKAAEGGRGLHLLTGPVTSPSLAAQIAAMRRDFPGLRWHVSDPSGRDALYQGARLAHGRPLETRWRFDRARVVVSLDGDLLDPGPAQVGQARDWVEARRKAAAEGRLLALHHAGPSPNLTSAKAEFPLALGSDGLDGLVRDLLAEAGGGAAGGRSGPAASWRARAF</sequence>
<dbReference type="Proteomes" id="UP000036449">
    <property type="component" value="Unassembled WGS sequence"/>
</dbReference>
<accession>A0A0J6SJ60</accession>
<comment type="caution">
    <text evidence="1">The sequence shown here is derived from an EMBL/GenBank/DDBJ whole genome shotgun (WGS) entry which is preliminary data.</text>
</comment>
<dbReference type="AlphaFoldDB" id="A0A0J6SJ60"/>
<dbReference type="SUPFAM" id="SSF53706">
    <property type="entry name" value="Formate dehydrogenase/DMSO reductase, domains 1-3"/>
    <property type="match status" value="1"/>
</dbReference>
<dbReference type="Gene3D" id="2.20.25.90">
    <property type="entry name" value="ADC-like domains"/>
    <property type="match status" value="1"/>
</dbReference>
<dbReference type="PANTHER" id="PTHR42783">
    <property type="entry name" value="GLUTAMATE SYNTHASE [NADPH] SMALL CHAIN"/>
    <property type="match status" value="1"/>
</dbReference>
<protein>
    <submittedName>
        <fullName evidence="1">Molybdopterin oxidoreductase</fullName>
    </submittedName>
</protein>
<gene>
    <name evidence="1" type="ORF">VQ03_22000</name>
</gene>
<organism evidence="1 2">
    <name type="scientific">Methylobacterium tarhaniae</name>
    <dbReference type="NCBI Taxonomy" id="1187852"/>
    <lineage>
        <taxon>Bacteria</taxon>
        <taxon>Pseudomonadati</taxon>
        <taxon>Pseudomonadota</taxon>
        <taxon>Alphaproteobacteria</taxon>
        <taxon>Hyphomicrobiales</taxon>
        <taxon>Methylobacteriaceae</taxon>
        <taxon>Methylobacterium</taxon>
    </lineage>
</organism>
<dbReference type="InterPro" id="IPR030948">
    <property type="entry name" value="TAT_var_transloc_signal_dom"/>
</dbReference>
<reference evidence="1 2" key="1">
    <citation type="submission" date="2015-03" db="EMBL/GenBank/DDBJ databases">
        <title>Genome sequencing of Methylobacterium tarhaniae DSM 25844.</title>
        <authorList>
            <person name="Chaudhry V."/>
            <person name="Patil P.B."/>
        </authorList>
    </citation>
    <scope>NUCLEOTIDE SEQUENCE [LARGE SCALE GENOMIC DNA]</scope>
    <source>
        <strain evidence="1 2">DSM 25844</strain>
    </source>
</reference>
<dbReference type="PANTHER" id="PTHR42783:SF3">
    <property type="entry name" value="GLUTAMATE SYNTHASE [NADPH] SMALL CHAIN-RELATED"/>
    <property type="match status" value="1"/>
</dbReference>
<evidence type="ECO:0000313" key="1">
    <source>
        <dbReference type="EMBL" id="KMO35320.1"/>
    </source>
</evidence>